<evidence type="ECO:0000256" key="1">
    <source>
        <dbReference type="SAM" id="MobiDB-lite"/>
    </source>
</evidence>
<evidence type="ECO:0000313" key="3">
    <source>
        <dbReference type="Proteomes" id="UP001362999"/>
    </source>
</evidence>
<reference evidence="2 3" key="1">
    <citation type="journal article" date="2024" name="J Genomics">
        <title>Draft genome sequencing and assembly of Favolaschia claudopus CIRM-BRFM 2984 isolated from oak limbs.</title>
        <authorList>
            <person name="Navarro D."/>
            <person name="Drula E."/>
            <person name="Chaduli D."/>
            <person name="Cazenave R."/>
            <person name="Ahrendt S."/>
            <person name="Wang J."/>
            <person name="Lipzen A."/>
            <person name="Daum C."/>
            <person name="Barry K."/>
            <person name="Grigoriev I.V."/>
            <person name="Favel A."/>
            <person name="Rosso M.N."/>
            <person name="Martin F."/>
        </authorList>
    </citation>
    <scope>NUCLEOTIDE SEQUENCE [LARGE SCALE GENOMIC DNA]</scope>
    <source>
        <strain evidence="2 3">CIRM-BRFM 2984</strain>
    </source>
</reference>
<feature type="compositionally biased region" description="Basic and acidic residues" evidence="1">
    <location>
        <begin position="373"/>
        <end position="389"/>
    </location>
</feature>
<keyword evidence="3" id="KW-1185">Reference proteome</keyword>
<protein>
    <submittedName>
        <fullName evidence="2">Uncharacterized protein</fullName>
    </submittedName>
</protein>
<sequence length="409" mass="44215">MIVLSPVPSLAVGMGGNLLPSSLGLLHPEFCCLILPRYLRVKCLPHHGILLEYIALRGKSRPKIVVLSAPSTSLPSPAVRTETSLEETIDGVRRMGRGCAARGGHRRASAGCTPTLRMLPDTVLSRQADLRTHCITDAHFDKHKHLSDALCILTELGLQQTTSFASSQRVASEYARTQGSYGPFFDERIFNSQELKGGFSCRDSALSSANGGLPRRQPFDSPLIAPPPSSEFRCVVTGYSLPRVTCLPHRSSTHEDLGGAMREPRRLFLITTSSIECISLSSRPMVRTSQAFPSQPTSFVTAPARTFGYADASTVTAGGSEYTTDPLARLSSCRVSFPLSPTWIGVWARAWSKGDEERGRGHGDEEGEEEGEERATRMDASGRDVHDGDGETNTITSICPDGAADLSIL</sequence>
<accession>A0AAW0CW69</accession>
<dbReference type="Proteomes" id="UP001362999">
    <property type="component" value="Unassembled WGS sequence"/>
</dbReference>
<feature type="region of interest" description="Disordered" evidence="1">
    <location>
        <begin position="354"/>
        <end position="409"/>
    </location>
</feature>
<proteinExistence type="predicted"/>
<gene>
    <name evidence="2" type="ORF">R3P38DRAFT_242776</name>
</gene>
<dbReference type="AlphaFoldDB" id="A0AAW0CW69"/>
<evidence type="ECO:0000313" key="2">
    <source>
        <dbReference type="EMBL" id="KAK7043411.1"/>
    </source>
</evidence>
<feature type="compositionally biased region" description="Basic and acidic residues" evidence="1">
    <location>
        <begin position="354"/>
        <end position="364"/>
    </location>
</feature>
<name>A0AAW0CW69_9AGAR</name>
<comment type="caution">
    <text evidence="2">The sequence shown here is derived from an EMBL/GenBank/DDBJ whole genome shotgun (WGS) entry which is preliminary data.</text>
</comment>
<dbReference type="EMBL" id="JAWWNJ010000012">
    <property type="protein sequence ID" value="KAK7043411.1"/>
    <property type="molecule type" value="Genomic_DNA"/>
</dbReference>
<organism evidence="2 3">
    <name type="scientific">Favolaschia claudopus</name>
    <dbReference type="NCBI Taxonomy" id="2862362"/>
    <lineage>
        <taxon>Eukaryota</taxon>
        <taxon>Fungi</taxon>
        <taxon>Dikarya</taxon>
        <taxon>Basidiomycota</taxon>
        <taxon>Agaricomycotina</taxon>
        <taxon>Agaricomycetes</taxon>
        <taxon>Agaricomycetidae</taxon>
        <taxon>Agaricales</taxon>
        <taxon>Marasmiineae</taxon>
        <taxon>Mycenaceae</taxon>
        <taxon>Favolaschia</taxon>
    </lineage>
</organism>